<feature type="domain" description="Glycoside hydrolase family 2 catalytic" evidence="5">
    <location>
        <begin position="293"/>
        <end position="408"/>
    </location>
</feature>
<organism evidence="7 8">
    <name type="scientific">Dictyobacter kobayashii</name>
    <dbReference type="NCBI Taxonomy" id="2014872"/>
    <lineage>
        <taxon>Bacteria</taxon>
        <taxon>Bacillati</taxon>
        <taxon>Chloroflexota</taxon>
        <taxon>Ktedonobacteria</taxon>
        <taxon>Ktedonobacterales</taxon>
        <taxon>Dictyobacteraceae</taxon>
        <taxon>Dictyobacter</taxon>
    </lineage>
</organism>
<evidence type="ECO:0000256" key="1">
    <source>
        <dbReference type="ARBA" id="ARBA00007401"/>
    </source>
</evidence>
<proteinExistence type="inferred from homology"/>
<dbReference type="InterPro" id="IPR006102">
    <property type="entry name" value="Ig-like_GH2"/>
</dbReference>
<dbReference type="InterPro" id="IPR051913">
    <property type="entry name" value="GH2_Domain-Containing"/>
</dbReference>
<dbReference type="EMBL" id="BIFS01000002">
    <property type="protein sequence ID" value="GCE23029.1"/>
    <property type="molecule type" value="Genomic_DNA"/>
</dbReference>
<sequence>MGIYSEQKKSSLLEYRRREAYPRPDFDRSQRWLCLNGSWDFLPDPDQQGRAARWEEPGNACWSQQIEVPFAWETAISGVGQEWLPAGWYHLRLQRPQEWARERTILHFGAVHYLCQVWVNGLWIGEHRGGYLPFSFDITAALRNGVGELIVRVEAPLDKLAIPHGKQGSRPRDDYYECAFTANSGIWQTVWLEGRPETYIRHVRLSPAQALSAFEARVELEGSSLSEAQLSVQVEGMPEQVVPIEAGIAQVTLPIEQPRLWTPRDPHLYYVTFKLTSPAGSDQVKCYSGLRSIEVQGKRLLLNGERLYLRGALEQGYWPESGYSAPNDEALRLDVEIALRAGFNLMRKHIKLEDPLWLYWADRLGLLVWAEPPCYGRFSEEAAAIFESQLPLMVERDHNHPSIILWVSTTRSGAWIGAVAWMLRSSRR</sequence>
<feature type="domain" description="Glycoside hydrolase family 2 immunoglobulin-like beta-sandwich" evidence="4">
    <location>
        <begin position="224"/>
        <end position="291"/>
    </location>
</feature>
<comment type="caution">
    <text evidence="7">The sequence shown here is derived from an EMBL/GenBank/DDBJ whole genome shotgun (WGS) entry which is preliminary data.</text>
</comment>
<evidence type="ECO:0000259" key="4">
    <source>
        <dbReference type="Pfam" id="PF00703"/>
    </source>
</evidence>
<dbReference type="Gene3D" id="3.20.20.80">
    <property type="entry name" value="Glycosidases"/>
    <property type="match status" value="1"/>
</dbReference>
<dbReference type="OrthoDB" id="9762066at2"/>
<dbReference type="SUPFAM" id="SSF51445">
    <property type="entry name" value="(Trans)glycosidases"/>
    <property type="match status" value="1"/>
</dbReference>
<dbReference type="InterPro" id="IPR013783">
    <property type="entry name" value="Ig-like_fold"/>
</dbReference>
<dbReference type="AlphaFoldDB" id="A0A402AVE0"/>
<dbReference type="Pfam" id="PF00703">
    <property type="entry name" value="Glyco_hydro_2"/>
    <property type="match status" value="1"/>
</dbReference>
<dbReference type="GO" id="GO:0004553">
    <property type="term" value="F:hydrolase activity, hydrolyzing O-glycosyl compounds"/>
    <property type="evidence" value="ECO:0007669"/>
    <property type="project" value="InterPro"/>
</dbReference>
<evidence type="ECO:0000256" key="3">
    <source>
        <dbReference type="ARBA" id="ARBA00023295"/>
    </source>
</evidence>
<name>A0A402AVE0_9CHLR</name>
<dbReference type="Gene3D" id="2.60.40.10">
    <property type="entry name" value="Immunoglobulins"/>
    <property type="match status" value="1"/>
</dbReference>
<evidence type="ECO:0000256" key="2">
    <source>
        <dbReference type="ARBA" id="ARBA00022801"/>
    </source>
</evidence>
<dbReference type="PANTHER" id="PTHR42732">
    <property type="entry name" value="BETA-GALACTOSIDASE"/>
    <property type="match status" value="1"/>
</dbReference>
<dbReference type="Pfam" id="PF02836">
    <property type="entry name" value="Glyco_hydro_2_C"/>
    <property type="match status" value="1"/>
</dbReference>
<dbReference type="InterPro" id="IPR006103">
    <property type="entry name" value="Glyco_hydro_2_cat"/>
</dbReference>
<keyword evidence="8" id="KW-1185">Reference proteome</keyword>
<dbReference type="Proteomes" id="UP000287188">
    <property type="component" value="Unassembled WGS sequence"/>
</dbReference>
<evidence type="ECO:0000313" key="7">
    <source>
        <dbReference type="EMBL" id="GCE23029.1"/>
    </source>
</evidence>
<feature type="domain" description="Glycosyl hydrolases family 2 sugar binding" evidence="6">
    <location>
        <begin position="35"/>
        <end position="153"/>
    </location>
</feature>
<dbReference type="PANTHER" id="PTHR42732:SF3">
    <property type="entry name" value="HYDROLASE"/>
    <property type="match status" value="1"/>
</dbReference>
<evidence type="ECO:0000259" key="6">
    <source>
        <dbReference type="Pfam" id="PF02837"/>
    </source>
</evidence>
<dbReference type="SUPFAM" id="SSF49785">
    <property type="entry name" value="Galactose-binding domain-like"/>
    <property type="match status" value="1"/>
</dbReference>
<evidence type="ECO:0000313" key="8">
    <source>
        <dbReference type="Proteomes" id="UP000287188"/>
    </source>
</evidence>
<evidence type="ECO:0008006" key="9">
    <source>
        <dbReference type="Google" id="ProtNLM"/>
    </source>
</evidence>
<protein>
    <recommendedName>
        <fullName evidence="9">Beta-galactosidase</fullName>
    </recommendedName>
</protein>
<dbReference type="Pfam" id="PF02837">
    <property type="entry name" value="Glyco_hydro_2_N"/>
    <property type="match status" value="1"/>
</dbReference>
<dbReference type="InterPro" id="IPR006104">
    <property type="entry name" value="Glyco_hydro_2_N"/>
</dbReference>
<gene>
    <name evidence="7" type="ORF">KDK_68290</name>
</gene>
<keyword evidence="2" id="KW-0378">Hydrolase</keyword>
<evidence type="ECO:0000259" key="5">
    <source>
        <dbReference type="Pfam" id="PF02836"/>
    </source>
</evidence>
<dbReference type="GO" id="GO:0005975">
    <property type="term" value="P:carbohydrate metabolic process"/>
    <property type="evidence" value="ECO:0007669"/>
    <property type="project" value="InterPro"/>
</dbReference>
<dbReference type="InterPro" id="IPR006101">
    <property type="entry name" value="Glyco_hydro_2"/>
</dbReference>
<dbReference type="Gene3D" id="2.60.120.260">
    <property type="entry name" value="Galactose-binding domain-like"/>
    <property type="match status" value="1"/>
</dbReference>
<dbReference type="InterPro" id="IPR017853">
    <property type="entry name" value="GH"/>
</dbReference>
<dbReference type="InterPro" id="IPR008979">
    <property type="entry name" value="Galactose-bd-like_sf"/>
</dbReference>
<comment type="similarity">
    <text evidence="1">Belongs to the glycosyl hydrolase 2 family.</text>
</comment>
<dbReference type="PRINTS" id="PR00132">
    <property type="entry name" value="GLHYDRLASE2"/>
</dbReference>
<dbReference type="RefSeq" id="WP_126556532.1">
    <property type="nucleotide sequence ID" value="NZ_BIFS01000002.1"/>
</dbReference>
<keyword evidence="3" id="KW-0326">Glycosidase</keyword>
<dbReference type="SUPFAM" id="SSF49303">
    <property type="entry name" value="beta-Galactosidase/glucuronidase domain"/>
    <property type="match status" value="1"/>
</dbReference>
<reference evidence="8" key="1">
    <citation type="submission" date="2018-12" db="EMBL/GenBank/DDBJ databases">
        <title>Tengunoibacter tsumagoiensis gen. nov., sp. nov., Dictyobacter kobayashii sp. nov., D. alpinus sp. nov., and D. joshuensis sp. nov. and description of Dictyobacteraceae fam. nov. within the order Ktedonobacterales isolated from Tengu-no-mugimeshi.</title>
        <authorList>
            <person name="Wang C.M."/>
            <person name="Zheng Y."/>
            <person name="Sakai Y."/>
            <person name="Toyoda A."/>
            <person name="Minakuchi Y."/>
            <person name="Abe K."/>
            <person name="Yokota A."/>
            <person name="Yabe S."/>
        </authorList>
    </citation>
    <scope>NUCLEOTIDE SEQUENCE [LARGE SCALE GENOMIC DNA]</scope>
    <source>
        <strain evidence="8">Uno11</strain>
    </source>
</reference>
<accession>A0A402AVE0</accession>
<dbReference type="InterPro" id="IPR036156">
    <property type="entry name" value="Beta-gal/glucu_dom_sf"/>
</dbReference>